<reference evidence="1" key="1">
    <citation type="journal article" date="2021" name="PeerJ">
        <title>Extensive microbial diversity within the chicken gut microbiome revealed by metagenomics and culture.</title>
        <authorList>
            <person name="Gilroy R."/>
            <person name="Ravi A."/>
            <person name="Getino M."/>
            <person name="Pursley I."/>
            <person name="Horton D.L."/>
            <person name="Alikhan N.F."/>
            <person name="Baker D."/>
            <person name="Gharbi K."/>
            <person name="Hall N."/>
            <person name="Watson M."/>
            <person name="Adriaenssens E.M."/>
            <person name="Foster-Nyarko E."/>
            <person name="Jarju S."/>
            <person name="Secka A."/>
            <person name="Antonio M."/>
            <person name="Oren A."/>
            <person name="Chaudhuri R.R."/>
            <person name="La Ragione R."/>
            <person name="Hildebrand F."/>
            <person name="Pallen M.J."/>
        </authorList>
    </citation>
    <scope>NUCLEOTIDE SEQUENCE</scope>
    <source>
        <strain evidence="1">6627</strain>
    </source>
</reference>
<name>A0A9D1UXC4_9LACO</name>
<protein>
    <submittedName>
        <fullName evidence="1">Uncharacterized protein</fullName>
    </submittedName>
</protein>
<sequence length="196" mass="22828">MKRKILAVLSIAVLAVIFIGFGFTKNIEMEKEYQRAMDRGIEAVKETDYRAAKIDFQDALKRKQNDQRAKQTLKQVNTYMDAKKQLSQKHYQEASALFKQVAVQDDGINVLIRRASSYHTELEDVVQEQEAFNKLYKQAADLSDAGDYFASNQKLSPILEYQQIDRSYYDTIRTKAEHLKESNDEYLRIYGHKPKM</sequence>
<proteinExistence type="predicted"/>
<gene>
    <name evidence="1" type="ORF">H9861_05595</name>
</gene>
<comment type="caution">
    <text evidence="1">The sequence shown here is derived from an EMBL/GenBank/DDBJ whole genome shotgun (WGS) entry which is preliminary data.</text>
</comment>
<dbReference type="EMBL" id="DXFP01000052">
    <property type="protein sequence ID" value="HIX02210.1"/>
    <property type="molecule type" value="Genomic_DNA"/>
</dbReference>
<dbReference type="Proteomes" id="UP000823963">
    <property type="component" value="Unassembled WGS sequence"/>
</dbReference>
<dbReference type="AlphaFoldDB" id="A0A9D1UXC4"/>
<organism evidence="1 2">
    <name type="scientific">Candidatus Ligilactobacillus excrementigallinarum</name>
    <dbReference type="NCBI Taxonomy" id="2838641"/>
    <lineage>
        <taxon>Bacteria</taxon>
        <taxon>Bacillati</taxon>
        <taxon>Bacillota</taxon>
        <taxon>Bacilli</taxon>
        <taxon>Lactobacillales</taxon>
        <taxon>Lactobacillaceae</taxon>
        <taxon>Ligilactobacillus</taxon>
    </lineage>
</organism>
<evidence type="ECO:0000313" key="2">
    <source>
        <dbReference type="Proteomes" id="UP000823963"/>
    </source>
</evidence>
<evidence type="ECO:0000313" key="1">
    <source>
        <dbReference type="EMBL" id="HIX02210.1"/>
    </source>
</evidence>
<reference evidence="1" key="2">
    <citation type="submission" date="2021-04" db="EMBL/GenBank/DDBJ databases">
        <authorList>
            <person name="Gilroy R."/>
        </authorList>
    </citation>
    <scope>NUCLEOTIDE SEQUENCE</scope>
    <source>
        <strain evidence="1">6627</strain>
    </source>
</reference>
<accession>A0A9D1UXC4</accession>